<dbReference type="InterPro" id="IPR019734">
    <property type="entry name" value="TPR_rpt"/>
</dbReference>
<feature type="signal peptide" evidence="1">
    <location>
        <begin position="1"/>
        <end position="20"/>
    </location>
</feature>
<dbReference type="InterPro" id="IPR014162">
    <property type="entry name" value="CpoB_C"/>
</dbReference>
<sequence precursor="true">MRFLAALLTLFGLLASPVWAQSGPRASSEFAPRAPGSDQPAGERVDALELRIAQLEQLLEAQRTLQNRNRLAETQALRQRLELLEARLLSAQDSFSASADSTSSATSTSDAAARVQFNQLAEMLRLIQAQTDRLMIDMRNLTQRIDKASSDNEFRFQALEGGVRRANQGISSSSAEPEVIGFVKKAAPVDGLADASAVIDVTTPLVGEGNPEDLADFDAPVRAPVDDPQALYERALGDLQGGDYASARVDFAALVERFPNHKMAGHAQYWLGETFYVQRQYKLAAQAFLAGYTTYEKSKKAPDSLLKLGMTLTALGEKKTGCDAFAELGAKFPDAPAAVAKRAEIEKKRAGCAS</sequence>
<dbReference type="InterPro" id="IPR034706">
    <property type="entry name" value="CpoB"/>
</dbReference>
<keyword evidence="1" id="KW-0132">Cell division</keyword>
<dbReference type="HAMAP" id="MF_02066">
    <property type="entry name" value="CpoB"/>
    <property type="match status" value="1"/>
</dbReference>
<evidence type="ECO:0000313" key="3">
    <source>
        <dbReference type="Proteomes" id="UP000785783"/>
    </source>
</evidence>
<feature type="coiled-coil region" evidence="1">
    <location>
        <begin position="45"/>
        <end position="94"/>
    </location>
</feature>
<comment type="similarity">
    <text evidence="1">Belongs to the CpoB family.</text>
</comment>
<gene>
    <name evidence="2" type="primary">ybgF</name>
    <name evidence="1" type="synonym">cpoB</name>
    <name evidence="2" type="ORF">ISQ19_03800</name>
</gene>
<protein>
    <recommendedName>
        <fullName evidence="1">Cell division coordinator CpoB</fullName>
    </recommendedName>
</protein>
<keyword evidence="1" id="KW-0175">Coiled coil</keyword>
<keyword evidence="1" id="KW-0574">Periplasm</keyword>
<dbReference type="GO" id="GO:0043093">
    <property type="term" value="P:FtsZ-dependent cytokinesis"/>
    <property type="evidence" value="ECO:0007669"/>
    <property type="project" value="UniProtKB-UniRule"/>
</dbReference>
<name>A0A937L5D8_9PROT</name>
<keyword evidence="1" id="KW-0732">Signal</keyword>
<evidence type="ECO:0000256" key="1">
    <source>
        <dbReference type="HAMAP-Rule" id="MF_02066"/>
    </source>
</evidence>
<evidence type="ECO:0000313" key="2">
    <source>
        <dbReference type="EMBL" id="MBL6761802.1"/>
    </source>
</evidence>
<comment type="caution">
    <text evidence="2">The sequence shown here is derived from an EMBL/GenBank/DDBJ whole genome shotgun (WGS) entry which is preliminary data.</text>
</comment>
<dbReference type="NCBIfam" id="TIGR02795">
    <property type="entry name" value="tol_pal_ybgF"/>
    <property type="match status" value="1"/>
</dbReference>
<comment type="function">
    <text evidence="1">Mediates coordination of peptidoglycan synthesis and outer membrane constriction during cell division.</text>
</comment>
<organism evidence="2 3">
    <name type="scientific">PS1 clade bacterium</name>
    <dbReference type="NCBI Taxonomy" id="2175152"/>
    <lineage>
        <taxon>Bacteria</taxon>
        <taxon>Pseudomonadati</taxon>
        <taxon>Pseudomonadota</taxon>
        <taxon>Alphaproteobacteria</taxon>
        <taxon>PS1 clade</taxon>
    </lineage>
</organism>
<dbReference type="AlphaFoldDB" id="A0A937L5D8"/>
<dbReference type="InterPro" id="IPR011990">
    <property type="entry name" value="TPR-like_helical_dom_sf"/>
</dbReference>
<proteinExistence type="inferred from homology"/>
<dbReference type="GO" id="GO:0030288">
    <property type="term" value="C:outer membrane-bounded periplasmic space"/>
    <property type="evidence" value="ECO:0007669"/>
    <property type="project" value="UniProtKB-UniRule"/>
</dbReference>
<dbReference type="EMBL" id="JADHOK010000037">
    <property type="protein sequence ID" value="MBL6761802.1"/>
    <property type="molecule type" value="Genomic_DNA"/>
</dbReference>
<keyword evidence="1" id="KW-0131">Cell cycle</keyword>
<dbReference type="Proteomes" id="UP000785783">
    <property type="component" value="Unassembled WGS sequence"/>
</dbReference>
<feature type="chain" id="PRO_5038203555" description="Cell division coordinator CpoB" evidence="1">
    <location>
        <begin position="21"/>
        <end position="354"/>
    </location>
</feature>
<dbReference type="Gene3D" id="1.25.40.10">
    <property type="entry name" value="Tetratricopeptide repeat domain"/>
    <property type="match status" value="1"/>
</dbReference>
<comment type="subcellular location">
    <subcellularLocation>
        <location evidence="1">Periplasm</location>
    </subcellularLocation>
</comment>
<reference evidence="2" key="1">
    <citation type="submission" date="2020-10" db="EMBL/GenBank/DDBJ databases">
        <title>Microbiome of the Black Sea water column analyzed by genome centric metagenomics.</title>
        <authorList>
            <person name="Cabello-Yeves P.J."/>
            <person name="Callieri C."/>
            <person name="Picazo A."/>
            <person name="Mehrshad M."/>
            <person name="Haro-Moreno J.M."/>
            <person name="Roda-Garcia J."/>
            <person name="Dzembekova N."/>
            <person name="Slabakova V."/>
            <person name="Slabakova N."/>
            <person name="Moncheva S."/>
            <person name="Rodriguez-Valera F."/>
        </authorList>
    </citation>
    <scope>NUCLEOTIDE SEQUENCE</scope>
    <source>
        <strain evidence="2">BS307-5m-G5</strain>
    </source>
</reference>
<dbReference type="SUPFAM" id="SSF48452">
    <property type="entry name" value="TPR-like"/>
    <property type="match status" value="1"/>
</dbReference>
<dbReference type="Pfam" id="PF13174">
    <property type="entry name" value="TPR_6"/>
    <property type="match status" value="2"/>
</dbReference>
<accession>A0A937L5D8</accession>